<dbReference type="EMBL" id="JAHHHV010000087">
    <property type="protein sequence ID" value="MBW4468311.1"/>
    <property type="molecule type" value="Genomic_DNA"/>
</dbReference>
<evidence type="ECO:0000313" key="3">
    <source>
        <dbReference type="EMBL" id="MBW4468311.1"/>
    </source>
</evidence>
<protein>
    <recommendedName>
        <fullName evidence="5">NHLP bacteriocin system secretion protein</fullName>
    </recommendedName>
</protein>
<comment type="caution">
    <text evidence="3">The sequence shown here is derived from an EMBL/GenBank/DDBJ whole genome shotgun (WGS) entry which is preliminary data.</text>
</comment>
<name>A0A951PEM5_9CYAN</name>
<keyword evidence="2" id="KW-1133">Transmembrane helix</keyword>
<reference evidence="3" key="2">
    <citation type="journal article" date="2022" name="Microbiol. Resour. Announc.">
        <title>Metagenome Sequencing to Explore Phylogenomics of Terrestrial Cyanobacteria.</title>
        <authorList>
            <person name="Ward R.D."/>
            <person name="Stajich J.E."/>
            <person name="Johansen J.R."/>
            <person name="Huntemann M."/>
            <person name="Clum A."/>
            <person name="Foster B."/>
            <person name="Foster B."/>
            <person name="Roux S."/>
            <person name="Palaniappan K."/>
            <person name="Varghese N."/>
            <person name="Mukherjee S."/>
            <person name="Reddy T.B.K."/>
            <person name="Daum C."/>
            <person name="Copeland A."/>
            <person name="Chen I.A."/>
            <person name="Ivanova N.N."/>
            <person name="Kyrpides N.C."/>
            <person name="Shapiro N."/>
            <person name="Eloe-Fadrosh E.A."/>
            <person name="Pietrasiak N."/>
        </authorList>
    </citation>
    <scope>NUCLEOTIDE SEQUENCE</scope>
    <source>
        <strain evidence="3">GSE-TBD4-15B</strain>
    </source>
</reference>
<feature type="region of interest" description="Disordered" evidence="1">
    <location>
        <begin position="166"/>
        <end position="186"/>
    </location>
</feature>
<evidence type="ECO:0000256" key="1">
    <source>
        <dbReference type="SAM" id="MobiDB-lite"/>
    </source>
</evidence>
<proteinExistence type="predicted"/>
<evidence type="ECO:0000256" key="2">
    <source>
        <dbReference type="SAM" id="Phobius"/>
    </source>
</evidence>
<dbReference type="AlphaFoldDB" id="A0A951PEM5"/>
<feature type="transmembrane region" description="Helical" evidence="2">
    <location>
        <begin position="43"/>
        <end position="62"/>
    </location>
</feature>
<accession>A0A951PEM5</accession>
<sequence length="213" mass="22910">MANQPPNKPAQQPSQIFRPEALEQASSVEQLDQLMQVTSLKDWLPLASVGLLLTGALIWSIVGRIPMSVEARGVLLTEGDGQPVVSLSYFPIAQGKQIQPGDKILVVPDTVNVQAYGGLNATVTAISPTAVTEQSVAQRIGTPELAELVYAPASVEVTAELEPNPANSTGYQWSMSTGPQQPLSNQTPTHAQVVLQRRSPISYVFPFLQRQQS</sequence>
<evidence type="ECO:0008006" key="5">
    <source>
        <dbReference type="Google" id="ProtNLM"/>
    </source>
</evidence>
<keyword evidence="2" id="KW-0472">Membrane</keyword>
<gene>
    <name evidence="3" type="ORF">KME07_23025</name>
</gene>
<keyword evidence="2" id="KW-0812">Transmembrane</keyword>
<dbReference type="Proteomes" id="UP000707356">
    <property type="component" value="Unassembled WGS sequence"/>
</dbReference>
<organism evidence="3 4">
    <name type="scientific">Pegethrix bostrychoides GSE-TBD4-15B</name>
    <dbReference type="NCBI Taxonomy" id="2839662"/>
    <lineage>
        <taxon>Bacteria</taxon>
        <taxon>Bacillati</taxon>
        <taxon>Cyanobacteriota</taxon>
        <taxon>Cyanophyceae</taxon>
        <taxon>Oculatellales</taxon>
        <taxon>Oculatellaceae</taxon>
        <taxon>Pegethrix</taxon>
    </lineage>
</organism>
<evidence type="ECO:0000313" key="4">
    <source>
        <dbReference type="Proteomes" id="UP000707356"/>
    </source>
</evidence>
<reference evidence="3" key="1">
    <citation type="submission" date="2021-05" db="EMBL/GenBank/DDBJ databases">
        <authorList>
            <person name="Pietrasiak N."/>
            <person name="Ward R."/>
            <person name="Stajich J.E."/>
            <person name="Kurbessoian T."/>
        </authorList>
    </citation>
    <scope>NUCLEOTIDE SEQUENCE</scope>
    <source>
        <strain evidence="3">GSE-TBD4-15B</strain>
    </source>
</reference>